<gene>
    <name evidence="2" type="ORF">MYCTH_2121336</name>
</gene>
<dbReference type="InterPro" id="IPR011333">
    <property type="entry name" value="SKP1/BTB/POZ_sf"/>
</dbReference>
<dbReference type="HOGENOM" id="CLU_1082529_0_0_1"/>
<protein>
    <recommendedName>
        <fullName evidence="1">BTB domain-containing protein</fullName>
    </recommendedName>
</protein>
<accession>G2QPN5</accession>
<dbReference type="EMBL" id="CP003008">
    <property type="protein sequence ID" value="AEO61548.1"/>
    <property type="molecule type" value="Genomic_DNA"/>
</dbReference>
<evidence type="ECO:0000259" key="1">
    <source>
        <dbReference type="PROSITE" id="PS50097"/>
    </source>
</evidence>
<dbReference type="Proteomes" id="UP000007322">
    <property type="component" value="Chromosome 7"/>
</dbReference>
<dbReference type="PANTHER" id="PTHR47843:SF2">
    <property type="entry name" value="BTB DOMAIN-CONTAINING PROTEIN"/>
    <property type="match status" value="1"/>
</dbReference>
<proteinExistence type="predicted"/>
<dbReference type="InParanoid" id="G2QPN5"/>
<sequence length="263" mass="29920">MTDHGQSTQSGRNMGAQSASQDLQSLDSWLTDRIVTITVGPEEKRWVVHEKLLVSQSDFFRNYFSEGHDEMKLPDDEPRLFALFIRWLYGTAFLPSGGTRNFRFLPPDGVSVSVRDYLGVYVLGGKFGIVGVRNAVLDVLYAYYGEGSGADEHRSPDMHDITYIFEHTTHDAPMRRFLIAHALFYLFSRGRRGAPLPLDWEQVLSRSAEVGYEMIKMLGEWNWVMGANAPRMTIKARTEFHERAPLPEVVKQEADDEEEASPI</sequence>
<organism evidence="2 3">
    <name type="scientific">Thermothelomyces thermophilus (strain ATCC 42464 / BCRC 31852 / DSM 1799)</name>
    <name type="common">Sporotrichum thermophile</name>
    <dbReference type="NCBI Taxonomy" id="573729"/>
    <lineage>
        <taxon>Eukaryota</taxon>
        <taxon>Fungi</taxon>
        <taxon>Dikarya</taxon>
        <taxon>Ascomycota</taxon>
        <taxon>Pezizomycotina</taxon>
        <taxon>Sordariomycetes</taxon>
        <taxon>Sordariomycetidae</taxon>
        <taxon>Sordariales</taxon>
        <taxon>Chaetomiaceae</taxon>
        <taxon>Thermothelomyces</taxon>
    </lineage>
</organism>
<dbReference type="PROSITE" id="PS50097">
    <property type="entry name" value="BTB"/>
    <property type="match status" value="1"/>
</dbReference>
<evidence type="ECO:0000313" key="3">
    <source>
        <dbReference type="Proteomes" id="UP000007322"/>
    </source>
</evidence>
<dbReference type="VEuPathDB" id="FungiDB:MYCTH_2121336"/>
<dbReference type="eggNOG" id="ENOG502SK2A">
    <property type="taxonomic scope" value="Eukaryota"/>
</dbReference>
<dbReference type="STRING" id="573729.G2QPN5"/>
<keyword evidence="3" id="KW-1185">Reference proteome</keyword>
<dbReference type="OMA" id="THWILHE"/>
<reference evidence="2 3" key="1">
    <citation type="journal article" date="2011" name="Nat. Biotechnol.">
        <title>Comparative genomic analysis of the thermophilic biomass-degrading fungi Myceliophthora thermophila and Thielavia terrestris.</title>
        <authorList>
            <person name="Berka R.M."/>
            <person name="Grigoriev I.V."/>
            <person name="Otillar R."/>
            <person name="Salamov A."/>
            <person name="Grimwood J."/>
            <person name="Reid I."/>
            <person name="Ishmael N."/>
            <person name="John T."/>
            <person name="Darmond C."/>
            <person name="Moisan M.-C."/>
            <person name="Henrissat B."/>
            <person name="Coutinho P.M."/>
            <person name="Lombard V."/>
            <person name="Natvig D.O."/>
            <person name="Lindquist E."/>
            <person name="Schmutz J."/>
            <person name="Lucas S."/>
            <person name="Harris P."/>
            <person name="Powlowski J."/>
            <person name="Bellemare A."/>
            <person name="Taylor D."/>
            <person name="Butler G."/>
            <person name="de Vries R.P."/>
            <person name="Allijn I.E."/>
            <person name="van den Brink J."/>
            <person name="Ushinsky S."/>
            <person name="Storms R."/>
            <person name="Powell A.J."/>
            <person name="Paulsen I.T."/>
            <person name="Elbourne L.D.H."/>
            <person name="Baker S.E."/>
            <person name="Magnuson J."/>
            <person name="LaBoissiere S."/>
            <person name="Clutterbuck A.J."/>
            <person name="Martinez D."/>
            <person name="Wogulis M."/>
            <person name="de Leon A.L."/>
            <person name="Rey M.W."/>
            <person name="Tsang A."/>
        </authorList>
    </citation>
    <scope>NUCLEOTIDE SEQUENCE [LARGE SCALE GENOMIC DNA]</scope>
    <source>
        <strain evidence="3">ATCC 42464 / BCRC 31852 / DSM 1799</strain>
    </source>
</reference>
<dbReference type="SUPFAM" id="SSF54695">
    <property type="entry name" value="POZ domain"/>
    <property type="match status" value="1"/>
</dbReference>
<evidence type="ECO:0000313" key="2">
    <source>
        <dbReference type="EMBL" id="AEO61548.1"/>
    </source>
</evidence>
<dbReference type="KEGG" id="mtm:MYCTH_2121336"/>
<dbReference type="CDD" id="cd18186">
    <property type="entry name" value="BTB_POZ_ZBTB_KLHL-like"/>
    <property type="match status" value="1"/>
</dbReference>
<name>G2QPN5_THET4</name>
<dbReference type="PANTHER" id="PTHR47843">
    <property type="entry name" value="BTB DOMAIN-CONTAINING PROTEIN-RELATED"/>
    <property type="match status" value="1"/>
</dbReference>
<dbReference type="AlphaFoldDB" id="G2QPN5"/>
<dbReference type="InterPro" id="IPR000210">
    <property type="entry name" value="BTB/POZ_dom"/>
</dbReference>
<dbReference type="RefSeq" id="XP_003666793.1">
    <property type="nucleotide sequence ID" value="XM_003666745.1"/>
</dbReference>
<dbReference type="OrthoDB" id="1022638at2759"/>
<feature type="domain" description="BTB" evidence="1">
    <location>
        <begin position="31"/>
        <end position="89"/>
    </location>
</feature>
<dbReference type="Gene3D" id="3.30.710.10">
    <property type="entry name" value="Potassium Channel Kv1.1, Chain A"/>
    <property type="match status" value="1"/>
</dbReference>
<dbReference type="GeneID" id="11507000"/>